<dbReference type="EMBL" id="CAXAMM010043762">
    <property type="protein sequence ID" value="CAK9111608.1"/>
    <property type="molecule type" value="Genomic_DNA"/>
</dbReference>
<evidence type="ECO:0000313" key="3">
    <source>
        <dbReference type="Proteomes" id="UP001642464"/>
    </source>
</evidence>
<protein>
    <submittedName>
        <fullName evidence="2">Uncharacterized protein</fullName>
    </submittedName>
</protein>
<accession>A0ABP0SGU7</accession>
<reference evidence="2 3" key="1">
    <citation type="submission" date="2024-02" db="EMBL/GenBank/DDBJ databases">
        <authorList>
            <person name="Chen Y."/>
            <person name="Shah S."/>
            <person name="Dougan E. K."/>
            <person name="Thang M."/>
            <person name="Chan C."/>
        </authorList>
    </citation>
    <scope>NUCLEOTIDE SEQUENCE [LARGE SCALE GENOMIC DNA]</scope>
</reference>
<feature type="region of interest" description="Disordered" evidence="1">
    <location>
        <begin position="35"/>
        <end position="87"/>
    </location>
</feature>
<organism evidence="2 3">
    <name type="scientific">Durusdinium trenchii</name>
    <dbReference type="NCBI Taxonomy" id="1381693"/>
    <lineage>
        <taxon>Eukaryota</taxon>
        <taxon>Sar</taxon>
        <taxon>Alveolata</taxon>
        <taxon>Dinophyceae</taxon>
        <taxon>Suessiales</taxon>
        <taxon>Symbiodiniaceae</taxon>
        <taxon>Durusdinium</taxon>
    </lineage>
</organism>
<evidence type="ECO:0000256" key="1">
    <source>
        <dbReference type="SAM" id="MobiDB-lite"/>
    </source>
</evidence>
<dbReference type="Proteomes" id="UP001642464">
    <property type="component" value="Unassembled WGS sequence"/>
</dbReference>
<feature type="non-terminal residue" evidence="2">
    <location>
        <position position="1"/>
    </location>
</feature>
<sequence>EGLQQIDFQQCKVEPDSQIREWEEELQELEGMLPNPAVQKLQTPVKPSPNPAPNKKLKLPEATPAFVEPTPEKAGKDPYMLISPPNPRRLSFADETALLTQRDPTSDDLEAEAPEDADVLGTLAAMNLGQATPDYGRGDTGGDGEHADLSKKVAFLSTQVAQLQRVVQVVTDEKASLAADLAASKFELASLQVQLENKAAPE</sequence>
<keyword evidence="3" id="KW-1185">Reference proteome</keyword>
<gene>
    <name evidence="2" type="ORF">SCF082_LOCUS51784</name>
</gene>
<evidence type="ECO:0000313" key="2">
    <source>
        <dbReference type="EMBL" id="CAK9111608.1"/>
    </source>
</evidence>
<name>A0ABP0SGU7_9DINO</name>
<proteinExistence type="predicted"/>
<feature type="non-terminal residue" evidence="2">
    <location>
        <position position="202"/>
    </location>
</feature>
<comment type="caution">
    <text evidence="2">The sequence shown here is derived from an EMBL/GenBank/DDBJ whole genome shotgun (WGS) entry which is preliminary data.</text>
</comment>